<accession>A0A645HNK8</accession>
<dbReference type="Gene3D" id="3.40.50.1970">
    <property type="match status" value="1"/>
</dbReference>
<evidence type="ECO:0000256" key="1">
    <source>
        <dbReference type="ARBA" id="ARBA00022755"/>
    </source>
</evidence>
<evidence type="ECO:0000259" key="4">
    <source>
        <dbReference type="SMART" id="SM01001"/>
    </source>
</evidence>
<dbReference type="InterPro" id="IPR033747">
    <property type="entry name" value="PurE_ClassI"/>
</dbReference>
<proteinExistence type="inferred from homology"/>
<dbReference type="SMART" id="SM01001">
    <property type="entry name" value="AIRC"/>
    <property type="match status" value="1"/>
</dbReference>
<dbReference type="GO" id="GO:0034023">
    <property type="term" value="F:5-(carboxyamino)imidazole ribonucleotide mutase activity"/>
    <property type="evidence" value="ECO:0007669"/>
    <property type="project" value="UniProtKB-EC"/>
</dbReference>
<comment type="caution">
    <text evidence="5">The sequence shown here is derived from an EMBL/GenBank/DDBJ whole genome shotgun (WGS) entry which is preliminary data.</text>
</comment>
<dbReference type="AlphaFoldDB" id="A0A645HNK8"/>
<evidence type="ECO:0000256" key="3">
    <source>
        <dbReference type="ARBA" id="ARBA00025704"/>
    </source>
</evidence>
<feature type="domain" description="PurE" evidence="4">
    <location>
        <begin position="1"/>
        <end position="144"/>
    </location>
</feature>
<protein>
    <submittedName>
        <fullName evidence="5">N5-carboxyaminoimidazole ribonucleotide mutase</fullName>
        <ecNumber evidence="5">5.4.99.18</ecNumber>
    </submittedName>
</protein>
<evidence type="ECO:0000313" key="5">
    <source>
        <dbReference type="EMBL" id="MPN40608.1"/>
    </source>
</evidence>
<dbReference type="PIRSF" id="PIRSF001338">
    <property type="entry name" value="AIR_carboxylase"/>
    <property type="match status" value="1"/>
</dbReference>
<dbReference type="PANTHER" id="PTHR23046">
    <property type="entry name" value="PHOSPHORIBOSYLAMINOIMIDAZOLE CARBOXYLASE CATALYTIC SUBUNIT"/>
    <property type="match status" value="1"/>
</dbReference>
<reference evidence="5" key="1">
    <citation type="submission" date="2019-08" db="EMBL/GenBank/DDBJ databases">
        <authorList>
            <person name="Kucharzyk K."/>
            <person name="Murdoch R.W."/>
            <person name="Higgins S."/>
            <person name="Loffler F."/>
        </authorList>
    </citation>
    <scope>NUCLEOTIDE SEQUENCE</scope>
</reference>
<dbReference type="InterPro" id="IPR024694">
    <property type="entry name" value="PurE_prokaryotes"/>
</dbReference>
<sequence length="158" mass="15848">MGSASDAPLAKEALRTLARFGVPYAARVLSAHRSPDEAAAFAREAAAEGCGVIIAFAGKAAHLAGVLAAHTILPVIGVPVSAKDLGGLDALLSTVQMPGGVPVASVSIDGAVNAALLAVRILALGDDTLAEQLKKHARALAEKTAEADAALQKEIEAL</sequence>
<dbReference type="InterPro" id="IPR000031">
    <property type="entry name" value="PurE_dom"/>
</dbReference>
<dbReference type="SUPFAM" id="SSF52255">
    <property type="entry name" value="N5-CAIR mutase (phosphoribosylaminoimidazole carboxylase, PurE)"/>
    <property type="match status" value="1"/>
</dbReference>
<dbReference type="Pfam" id="PF00731">
    <property type="entry name" value="AIRC"/>
    <property type="match status" value="1"/>
</dbReference>
<dbReference type="PANTHER" id="PTHR23046:SF2">
    <property type="entry name" value="PHOSPHORIBOSYLAMINOIMIDAZOLE CARBOXYLASE"/>
    <property type="match status" value="1"/>
</dbReference>
<keyword evidence="2 5" id="KW-0413">Isomerase</keyword>
<dbReference type="NCBIfam" id="TIGR01162">
    <property type="entry name" value="purE"/>
    <property type="match status" value="1"/>
</dbReference>
<dbReference type="HAMAP" id="MF_01929">
    <property type="entry name" value="PurE_classI"/>
    <property type="match status" value="1"/>
</dbReference>
<dbReference type="EMBL" id="VSSQ01097142">
    <property type="protein sequence ID" value="MPN40608.1"/>
    <property type="molecule type" value="Genomic_DNA"/>
</dbReference>
<dbReference type="GO" id="GO:0006189">
    <property type="term" value="P:'de novo' IMP biosynthetic process"/>
    <property type="evidence" value="ECO:0007669"/>
    <property type="project" value="InterPro"/>
</dbReference>
<organism evidence="5">
    <name type="scientific">bioreactor metagenome</name>
    <dbReference type="NCBI Taxonomy" id="1076179"/>
    <lineage>
        <taxon>unclassified sequences</taxon>
        <taxon>metagenomes</taxon>
        <taxon>ecological metagenomes</taxon>
    </lineage>
</organism>
<dbReference type="EC" id="5.4.99.18" evidence="5"/>
<keyword evidence="1" id="KW-0658">Purine biosynthesis</keyword>
<gene>
    <name evidence="5" type="primary">purE_44</name>
    <name evidence="5" type="ORF">SDC9_188146</name>
</gene>
<evidence type="ECO:0000256" key="2">
    <source>
        <dbReference type="ARBA" id="ARBA00023235"/>
    </source>
</evidence>
<name>A0A645HNK8_9ZZZZ</name>
<comment type="pathway">
    <text evidence="3">Purine metabolism.</text>
</comment>